<evidence type="ECO:0000259" key="1">
    <source>
        <dbReference type="Pfam" id="PF14780"/>
    </source>
</evidence>
<reference evidence="2" key="1">
    <citation type="journal article" date="2020" name="Microb. Genom.">
        <title>Genetic diversity of clinical and environmental Mucorales isolates obtained from an investigation of mucormycosis cases among solid organ transplant recipients.</title>
        <authorList>
            <person name="Nguyen M.H."/>
            <person name="Kaul D."/>
            <person name="Muto C."/>
            <person name="Cheng S.J."/>
            <person name="Richter R.A."/>
            <person name="Bruno V.M."/>
            <person name="Liu G."/>
            <person name="Beyhan S."/>
            <person name="Sundermann A.J."/>
            <person name="Mounaud S."/>
            <person name="Pasculle A.W."/>
            <person name="Nierman W.C."/>
            <person name="Driscoll E."/>
            <person name="Cumbie R."/>
            <person name="Clancy C.J."/>
            <person name="Dupont C.L."/>
        </authorList>
    </citation>
    <scope>NUCLEOTIDE SEQUENCE</scope>
    <source>
        <strain evidence="2">GL11</strain>
    </source>
</reference>
<dbReference type="GO" id="GO:0005634">
    <property type="term" value="C:nucleus"/>
    <property type="evidence" value="ECO:0007669"/>
    <property type="project" value="TreeGrafter"/>
</dbReference>
<proteinExistence type="predicted"/>
<sequence length="299" mass="35258">MTPPPYYTLLDPPLPPNLILSNVRINKTVKIDHQEQLDKIKGFVEFFRNQKTFWIEVAVLDRLYYKNLNQQRPFHRFKRSMELRKLIKRLKSLAVDKELERLYLSFWNVKTLDKCTGNWTFIPSKESIEYSMHRIIGASLILDKLKVVLVETYRANSTLLKLEHFVSLALVYMGLCSRLYSLCQVWLNELEDCYYQLHQWSAAFPTGLKQKHVESFMNSNNLACKEDTMKKARHTFAEQWMVSKSSIHHKVHLETYLANQAIMDKVKDIQLEVGIKAVDPIMGLNQDWDFEDLGEIIER</sequence>
<feature type="domain" description="Nucleolus and neural progenitor protein-like N-terminal" evidence="1">
    <location>
        <begin position="29"/>
        <end position="197"/>
    </location>
</feature>
<dbReference type="Pfam" id="PF14780">
    <property type="entry name" value="NEPRO_N"/>
    <property type="match status" value="1"/>
</dbReference>
<evidence type="ECO:0000313" key="3">
    <source>
        <dbReference type="Proteomes" id="UP000716291"/>
    </source>
</evidence>
<dbReference type="PANTHER" id="PTHR34761:SF1">
    <property type="entry name" value="NUCLEOLUS AND NEURAL PROGENITOR PROTEIN"/>
    <property type="match status" value="1"/>
</dbReference>
<dbReference type="AlphaFoldDB" id="A0A9P6X6T1"/>
<evidence type="ECO:0000313" key="2">
    <source>
        <dbReference type="EMBL" id="KAG1306600.1"/>
    </source>
</evidence>
<dbReference type="PANTHER" id="PTHR34761">
    <property type="entry name" value="NUCLEOLUS AND NEURAL PROGENITOR PROTEIN"/>
    <property type="match status" value="1"/>
</dbReference>
<keyword evidence="3" id="KW-1185">Reference proteome</keyword>
<dbReference type="Proteomes" id="UP000716291">
    <property type="component" value="Unassembled WGS sequence"/>
</dbReference>
<comment type="caution">
    <text evidence="2">The sequence shown here is derived from an EMBL/GenBank/DDBJ whole genome shotgun (WGS) entry which is preliminary data.</text>
</comment>
<name>A0A9P6X6T1_RHIOR</name>
<dbReference type="InterPro" id="IPR052835">
    <property type="entry name" value="Nepro"/>
</dbReference>
<protein>
    <recommendedName>
        <fullName evidence="1">Nucleolus and neural progenitor protein-like N-terminal domain-containing protein</fullName>
    </recommendedName>
</protein>
<dbReference type="EMBL" id="JAANQT010001102">
    <property type="protein sequence ID" value="KAG1306600.1"/>
    <property type="molecule type" value="Genomic_DNA"/>
</dbReference>
<accession>A0A9P6X6T1</accession>
<gene>
    <name evidence="2" type="ORF">G6F64_007469</name>
</gene>
<organism evidence="2 3">
    <name type="scientific">Rhizopus oryzae</name>
    <name type="common">Mucormycosis agent</name>
    <name type="synonym">Rhizopus arrhizus var. delemar</name>
    <dbReference type="NCBI Taxonomy" id="64495"/>
    <lineage>
        <taxon>Eukaryota</taxon>
        <taxon>Fungi</taxon>
        <taxon>Fungi incertae sedis</taxon>
        <taxon>Mucoromycota</taxon>
        <taxon>Mucoromycotina</taxon>
        <taxon>Mucoromycetes</taxon>
        <taxon>Mucorales</taxon>
        <taxon>Mucorineae</taxon>
        <taxon>Rhizopodaceae</taxon>
        <taxon>Rhizopus</taxon>
    </lineage>
</organism>
<dbReference type="InterPro" id="IPR027951">
    <property type="entry name" value="Nepro_N"/>
</dbReference>
<dbReference type="OrthoDB" id="114080at2759"/>